<name>A0A9N7UF55_PLEPL</name>
<dbReference type="Proteomes" id="UP001153269">
    <property type="component" value="Unassembled WGS sequence"/>
</dbReference>
<accession>A0A9N7UF55</accession>
<dbReference type="AlphaFoldDB" id="A0A9N7UF55"/>
<dbReference type="EMBL" id="CADEAL010001112">
    <property type="protein sequence ID" value="CAB1429086.1"/>
    <property type="molecule type" value="Genomic_DNA"/>
</dbReference>
<feature type="region of interest" description="Disordered" evidence="1">
    <location>
        <begin position="1"/>
        <end position="58"/>
    </location>
</feature>
<feature type="compositionally biased region" description="Polar residues" evidence="1">
    <location>
        <begin position="121"/>
        <end position="133"/>
    </location>
</feature>
<keyword evidence="3" id="KW-1185">Reference proteome</keyword>
<evidence type="ECO:0000313" key="2">
    <source>
        <dbReference type="EMBL" id="CAB1429086.1"/>
    </source>
</evidence>
<organism evidence="2 3">
    <name type="scientific">Pleuronectes platessa</name>
    <name type="common">European plaice</name>
    <dbReference type="NCBI Taxonomy" id="8262"/>
    <lineage>
        <taxon>Eukaryota</taxon>
        <taxon>Metazoa</taxon>
        <taxon>Chordata</taxon>
        <taxon>Craniata</taxon>
        <taxon>Vertebrata</taxon>
        <taxon>Euteleostomi</taxon>
        <taxon>Actinopterygii</taxon>
        <taxon>Neopterygii</taxon>
        <taxon>Teleostei</taxon>
        <taxon>Neoteleostei</taxon>
        <taxon>Acanthomorphata</taxon>
        <taxon>Carangaria</taxon>
        <taxon>Pleuronectiformes</taxon>
        <taxon>Pleuronectoidei</taxon>
        <taxon>Pleuronectidae</taxon>
        <taxon>Pleuronectes</taxon>
    </lineage>
</organism>
<sequence length="200" mass="21871">MTVNDTESAGGEGKKRRQREGEKGGEREFGIGGIKKCEGGQKSPPHHHHHHHHRQLPPKWKAAMKELRFGGGVNIELANLWDSNLAPAHRHWNAVTRVSVCWNLAPPVNPEINPRVEKENTAQQTFSKKSLGSLSIPPRTPPNHLSSTLCSPSLSAPPRPLGLCVAEIAAGAWGPPRLLHAMTPAQEALRLVNQQLKACL</sequence>
<proteinExistence type="predicted"/>
<evidence type="ECO:0000313" key="3">
    <source>
        <dbReference type="Proteomes" id="UP001153269"/>
    </source>
</evidence>
<feature type="region of interest" description="Disordered" evidence="1">
    <location>
        <begin position="119"/>
        <end position="151"/>
    </location>
</feature>
<feature type="compositionally biased region" description="Basic residues" evidence="1">
    <location>
        <begin position="44"/>
        <end position="56"/>
    </location>
</feature>
<evidence type="ECO:0000256" key="1">
    <source>
        <dbReference type="SAM" id="MobiDB-lite"/>
    </source>
</evidence>
<gene>
    <name evidence="2" type="ORF">PLEPLA_LOCUS17061</name>
</gene>
<feature type="compositionally biased region" description="Basic and acidic residues" evidence="1">
    <location>
        <begin position="19"/>
        <end position="39"/>
    </location>
</feature>
<comment type="caution">
    <text evidence="2">The sequence shown here is derived from an EMBL/GenBank/DDBJ whole genome shotgun (WGS) entry which is preliminary data.</text>
</comment>
<protein>
    <submittedName>
        <fullName evidence="2">Uncharacterized protein</fullName>
    </submittedName>
</protein>
<reference evidence="2" key="1">
    <citation type="submission" date="2020-03" db="EMBL/GenBank/DDBJ databases">
        <authorList>
            <person name="Weist P."/>
        </authorList>
    </citation>
    <scope>NUCLEOTIDE SEQUENCE</scope>
</reference>